<evidence type="ECO:0000256" key="1">
    <source>
        <dbReference type="ARBA" id="ARBA00004479"/>
    </source>
</evidence>
<dbReference type="SUPFAM" id="SSF57196">
    <property type="entry name" value="EGF/Laminin"/>
    <property type="match status" value="1"/>
</dbReference>
<keyword evidence="9 14" id="KW-1133">Transmembrane helix</keyword>
<dbReference type="Gene3D" id="2.10.25.10">
    <property type="entry name" value="Laminin"/>
    <property type="match status" value="2"/>
</dbReference>
<evidence type="ECO:0000256" key="6">
    <source>
        <dbReference type="ARBA" id="ARBA00022741"/>
    </source>
</evidence>
<keyword evidence="7" id="KW-0418">Kinase</keyword>
<name>A0A4Y7I7I1_PAPSO</name>
<feature type="binding site" evidence="13">
    <location>
        <position position="463"/>
    </location>
    <ligand>
        <name>ATP</name>
        <dbReference type="ChEBI" id="CHEBI:30616"/>
    </ligand>
</feature>
<dbReference type="InterPro" id="IPR049883">
    <property type="entry name" value="NOTCH1_EGF-like"/>
</dbReference>
<dbReference type="CDD" id="cd00054">
    <property type="entry name" value="EGF_CA"/>
    <property type="match status" value="1"/>
</dbReference>
<dbReference type="PANTHER" id="PTHR27005:SF283">
    <property type="entry name" value="OS02G0633066 PROTEIN"/>
    <property type="match status" value="1"/>
</dbReference>
<evidence type="ECO:0000256" key="3">
    <source>
        <dbReference type="ARBA" id="ARBA00022679"/>
    </source>
</evidence>
<dbReference type="InterPro" id="IPR008271">
    <property type="entry name" value="Ser/Thr_kinase_AS"/>
</dbReference>
<organism evidence="17 18">
    <name type="scientific">Papaver somniferum</name>
    <name type="common">Opium poppy</name>
    <dbReference type="NCBI Taxonomy" id="3469"/>
    <lineage>
        <taxon>Eukaryota</taxon>
        <taxon>Viridiplantae</taxon>
        <taxon>Streptophyta</taxon>
        <taxon>Embryophyta</taxon>
        <taxon>Tracheophyta</taxon>
        <taxon>Spermatophyta</taxon>
        <taxon>Magnoliopsida</taxon>
        <taxon>Ranunculales</taxon>
        <taxon>Papaveraceae</taxon>
        <taxon>Papaveroideae</taxon>
        <taxon>Papaver</taxon>
    </lineage>
</organism>
<evidence type="ECO:0000256" key="15">
    <source>
        <dbReference type="SAM" id="SignalP"/>
    </source>
</evidence>
<evidence type="ECO:0000313" key="18">
    <source>
        <dbReference type="Proteomes" id="UP000316621"/>
    </source>
</evidence>
<dbReference type="InterPro" id="IPR011009">
    <property type="entry name" value="Kinase-like_dom_sf"/>
</dbReference>
<dbReference type="GO" id="GO:0005886">
    <property type="term" value="C:plasma membrane"/>
    <property type="evidence" value="ECO:0007669"/>
    <property type="project" value="TreeGrafter"/>
</dbReference>
<keyword evidence="10 14" id="KW-0472">Membrane</keyword>
<comment type="subcellular location">
    <subcellularLocation>
        <location evidence="1">Membrane</location>
        <topology evidence="1">Single-pass type I membrane protein</topology>
    </subcellularLocation>
</comment>
<dbReference type="InterPro" id="IPR025287">
    <property type="entry name" value="WAK_GUB"/>
</dbReference>
<dbReference type="PANTHER" id="PTHR27005">
    <property type="entry name" value="WALL-ASSOCIATED RECEPTOR KINASE-LIKE 21"/>
    <property type="match status" value="1"/>
</dbReference>
<dbReference type="GO" id="GO:0004674">
    <property type="term" value="F:protein serine/threonine kinase activity"/>
    <property type="evidence" value="ECO:0007669"/>
    <property type="project" value="UniProtKB-KW"/>
</dbReference>
<dbReference type="AlphaFoldDB" id="A0A4Y7I7I1"/>
<evidence type="ECO:0000256" key="4">
    <source>
        <dbReference type="ARBA" id="ARBA00022692"/>
    </source>
</evidence>
<evidence type="ECO:0000256" key="7">
    <source>
        <dbReference type="ARBA" id="ARBA00022777"/>
    </source>
</evidence>
<protein>
    <recommendedName>
        <fullName evidence="16">Protein kinase domain-containing protein</fullName>
    </recommendedName>
</protein>
<evidence type="ECO:0000259" key="16">
    <source>
        <dbReference type="PROSITE" id="PS50011"/>
    </source>
</evidence>
<sequence length="730" mass="81293">MGLHITLKFQCFLLVLCLQLASTTETPIIASKVITKPGCQDKCGNVSIPYPFGIGNGCFMPRFEIKCNDSTRAVYGSNLNVSNISILDGEMTTTLGIVANCSDKSIQTNNEWTGAQFRKFTFSNTKNKFIAIGCDTLAFIVGTTGYNSSVGTGCMSYCNKIEDTTDGICNGVGCCEATIPAGLMKYETRLGSMYSPRKNLSFNPCSYAFLAEKSSFNFSSSYLKNFNNHGTVRVPVVVDWTIGNETCEEAKRNITSYACGPNTDCIQRNIVNVQGYRCSCKMGYQGNPYLNSTSGGHCQDINECITGVHNCSTERPGSICMNMEGSYYCSCEQGECSSLNHSRSIFNKIVVGASLSLWLLLVTGFWLYWVYRKRKHMKVKEEFFKQNGGLILNRLLDEREEDIETSRSGRGEKKHRSVATIYTEKELSKATNNYHDSQILGRGGFGTVYKGTLSNGNVVAIKKTKIVNMDQNEQFINEIAVLSQINHKNVVQLLGCCLESEVPLLVYEYVGNGTLYQHLHEHLENQDRPPFLSWESRLRIASEVAGSLAYLHAEASIPIIHRDVKSSNVLLDDEYRAKVSDFGASRLNPTDQAQLSTIVQGTFGYLDPEYMLSSQLTDKSDVYSFGVLLVELLTGKAIFSLDRPEEDRNLANYFLSSMKTNRLFAILDSSLVQNDNERVSSVHGHQQIQQMAELAQKCLRVKGDKRPTMKEVAMVLHGLMMISELPWHPG</sequence>
<keyword evidence="12" id="KW-0325">Glycoprotein</keyword>
<feature type="domain" description="Protein kinase" evidence="16">
    <location>
        <begin position="434"/>
        <end position="720"/>
    </location>
</feature>
<feature type="signal peptide" evidence="15">
    <location>
        <begin position="1"/>
        <end position="23"/>
    </location>
</feature>
<dbReference type="InterPro" id="IPR000719">
    <property type="entry name" value="Prot_kinase_dom"/>
</dbReference>
<dbReference type="FunFam" id="3.30.200.20:FF:000043">
    <property type="entry name" value="Wall-associated receptor kinase 2"/>
    <property type="match status" value="1"/>
</dbReference>
<keyword evidence="3" id="KW-0808">Transferase</keyword>
<dbReference type="PROSITE" id="PS00107">
    <property type="entry name" value="PROTEIN_KINASE_ATP"/>
    <property type="match status" value="1"/>
</dbReference>
<dbReference type="FunFam" id="1.10.510.10:FF:000084">
    <property type="entry name" value="Wall-associated receptor kinase 2"/>
    <property type="match status" value="1"/>
</dbReference>
<dbReference type="Pfam" id="PF13947">
    <property type="entry name" value="GUB_WAK_bind"/>
    <property type="match status" value="1"/>
</dbReference>
<dbReference type="Pfam" id="PF00069">
    <property type="entry name" value="Pkinase"/>
    <property type="match status" value="1"/>
</dbReference>
<keyword evidence="2" id="KW-0723">Serine/threonine-protein kinase</keyword>
<evidence type="ECO:0000256" key="13">
    <source>
        <dbReference type="PROSITE-ProRule" id="PRU10141"/>
    </source>
</evidence>
<dbReference type="EMBL" id="CM010715">
    <property type="protein sequence ID" value="RZC44016.1"/>
    <property type="molecule type" value="Genomic_DNA"/>
</dbReference>
<dbReference type="PROSITE" id="PS00108">
    <property type="entry name" value="PROTEIN_KINASE_ST"/>
    <property type="match status" value="1"/>
</dbReference>
<dbReference type="InterPro" id="IPR045274">
    <property type="entry name" value="WAK-like"/>
</dbReference>
<keyword evidence="6 13" id="KW-0547">Nucleotide-binding</keyword>
<feature type="chain" id="PRO_5021287051" description="Protein kinase domain-containing protein" evidence="15">
    <location>
        <begin position="24"/>
        <end position="730"/>
    </location>
</feature>
<dbReference type="InterPro" id="IPR017441">
    <property type="entry name" value="Protein_kinase_ATP_BS"/>
</dbReference>
<feature type="transmembrane region" description="Helical" evidence="14">
    <location>
        <begin position="349"/>
        <end position="371"/>
    </location>
</feature>
<keyword evidence="8 13" id="KW-0067">ATP-binding</keyword>
<evidence type="ECO:0000256" key="9">
    <source>
        <dbReference type="ARBA" id="ARBA00022989"/>
    </source>
</evidence>
<dbReference type="STRING" id="3469.A0A4Y7I7I1"/>
<evidence type="ECO:0000256" key="10">
    <source>
        <dbReference type="ARBA" id="ARBA00023136"/>
    </source>
</evidence>
<reference evidence="17 18" key="1">
    <citation type="journal article" date="2018" name="Science">
        <title>The opium poppy genome and morphinan production.</title>
        <authorList>
            <person name="Guo L."/>
            <person name="Winzer T."/>
            <person name="Yang X."/>
            <person name="Li Y."/>
            <person name="Ning Z."/>
            <person name="He Z."/>
            <person name="Teodor R."/>
            <person name="Lu Y."/>
            <person name="Bowser T.A."/>
            <person name="Graham I.A."/>
            <person name="Ye K."/>
        </authorList>
    </citation>
    <scope>NUCLEOTIDE SEQUENCE [LARGE SCALE GENOMIC DNA]</scope>
    <source>
        <strain evidence="18">cv. HN1</strain>
        <tissue evidence="17">Leaves</tissue>
    </source>
</reference>
<dbReference type="Gramene" id="RZC44016">
    <property type="protein sequence ID" value="RZC44016"/>
    <property type="gene ID" value="C5167_036964"/>
</dbReference>
<evidence type="ECO:0000256" key="11">
    <source>
        <dbReference type="ARBA" id="ARBA00023157"/>
    </source>
</evidence>
<accession>A0A4Y7I7I1</accession>
<dbReference type="Gene3D" id="3.30.200.20">
    <property type="entry name" value="Phosphorylase Kinase, domain 1"/>
    <property type="match status" value="1"/>
</dbReference>
<dbReference type="SUPFAM" id="SSF56112">
    <property type="entry name" value="Protein kinase-like (PK-like)"/>
    <property type="match status" value="1"/>
</dbReference>
<dbReference type="PROSITE" id="PS50011">
    <property type="entry name" value="PROTEIN_KINASE_DOM"/>
    <property type="match status" value="1"/>
</dbReference>
<evidence type="ECO:0000256" key="14">
    <source>
        <dbReference type="SAM" id="Phobius"/>
    </source>
</evidence>
<dbReference type="GO" id="GO:0005524">
    <property type="term" value="F:ATP binding"/>
    <property type="evidence" value="ECO:0007669"/>
    <property type="project" value="UniProtKB-UniRule"/>
</dbReference>
<dbReference type="SMART" id="SM00220">
    <property type="entry name" value="S_TKc"/>
    <property type="match status" value="1"/>
</dbReference>
<keyword evidence="11" id="KW-1015">Disulfide bond</keyword>
<keyword evidence="5 15" id="KW-0732">Signal</keyword>
<evidence type="ECO:0000256" key="12">
    <source>
        <dbReference type="ARBA" id="ARBA00023180"/>
    </source>
</evidence>
<evidence type="ECO:0000256" key="2">
    <source>
        <dbReference type="ARBA" id="ARBA00022527"/>
    </source>
</evidence>
<dbReference type="Pfam" id="PF07645">
    <property type="entry name" value="EGF_CA"/>
    <property type="match status" value="1"/>
</dbReference>
<evidence type="ECO:0000256" key="5">
    <source>
        <dbReference type="ARBA" id="ARBA00022729"/>
    </source>
</evidence>
<keyword evidence="18" id="KW-1185">Reference proteome</keyword>
<proteinExistence type="predicted"/>
<dbReference type="GO" id="GO:0007166">
    <property type="term" value="P:cell surface receptor signaling pathway"/>
    <property type="evidence" value="ECO:0007669"/>
    <property type="project" value="InterPro"/>
</dbReference>
<dbReference type="Proteomes" id="UP000316621">
    <property type="component" value="Chromosome 1"/>
</dbReference>
<evidence type="ECO:0000313" key="17">
    <source>
        <dbReference type="EMBL" id="RZC44016.1"/>
    </source>
</evidence>
<dbReference type="CDD" id="cd14066">
    <property type="entry name" value="STKc_IRAK"/>
    <property type="match status" value="1"/>
</dbReference>
<dbReference type="GO" id="GO:0030247">
    <property type="term" value="F:polysaccharide binding"/>
    <property type="evidence" value="ECO:0007669"/>
    <property type="project" value="InterPro"/>
</dbReference>
<dbReference type="Gene3D" id="1.10.510.10">
    <property type="entry name" value="Transferase(Phosphotransferase) domain 1"/>
    <property type="match status" value="1"/>
</dbReference>
<keyword evidence="4 14" id="KW-0812">Transmembrane</keyword>
<dbReference type="OrthoDB" id="4062651at2759"/>
<gene>
    <name evidence="17" type="ORF">C5167_036964</name>
</gene>
<evidence type="ECO:0000256" key="8">
    <source>
        <dbReference type="ARBA" id="ARBA00022840"/>
    </source>
</evidence>